<protein>
    <submittedName>
        <fullName evidence="2">Helix-turn-helix domain-containing protein</fullName>
    </submittedName>
</protein>
<dbReference type="EMBL" id="JAVIPQ010000383">
    <property type="protein sequence ID" value="MDQ9557962.1"/>
    <property type="molecule type" value="Genomic_DNA"/>
</dbReference>
<reference evidence="2 3" key="1">
    <citation type="submission" date="2023-07" db="EMBL/GenBank/DDBJ databases">
        <title>Pathogens genome sequencing project 196.</title>
        <authorList>
            <person name="Cao X."/>
        </authorList>
    </citation>
    <scope>NUCLEOTIDE SEQUENCE [LARGE SCALE GENOMIC DNA]</scope>
    <source>
        <strain evidence="2 3">SM41</strain>
    </source>
</reference>
<evidence type="ECO:0000313" key="3">
    <source>
        <dbReference type="Proteomes" id="UP001234811"/>
    </source>
</evidence>
<dbReference type="RefSeq" id="WP_236658262.1">
    <property type="nucleotide sequence ID" value="NZ_CP047682.1"/>
</dbReference>
<proteinExistence type="predicted"/>
<dbReference type="Gene3D" id="1.10.260.40">
    <property type="entry name" value="lambda repressor-like DNA-binding domains"/>
    <property type="match status" value="1"/>
</dbReference>
<dbReference type="Pfam" id="PF07022">
    <property type="entry name" value="Phage_CI_repr"/>
    <property type="match status" value="1"/>
</dbReference>
<dbReference type="SUPFAM" id="SSF47413">
    <property type="entry name" value="lambda repressor-like DNA-binding domains"/>
    <property type="match status" value="1"/>
</dbReference>
<dbReference type="InterPro" id="IPR010744">
    <property type="entry name" value="Phage_CI_N"/>
</dbReference>
<gene>
    <name evidence="2" type="ORF">RF091_20945</name>
</gene>
<name>A0ABD5BML8_SERMA</name>
<dbReference type="Proteomes" id="UP001234811">
    <property type="component" value="Unassembled WGS sequence"/>
</dbReference>
<comment type="caution">
    <text evidence="2">The sequence shown here is derived from an EMBL/GenBank/DDBJ whole genome shotgun (WGS) entry which is preliminary data.</text>
</comment>
<organism evidence="2 3">
    <name type="scientific">Serratia marcescens</name>
    <dbReference type="NCBI Taxonomy" id="615"/>
    <lineage>
        <taxon>Bacteria</taxon>
        <taxon>Pseudomonadati</taxon>
        <taxon>Pseudomonadota</taxon>
        <taxon>Gammaproteobacteria</taxon>
        <taxon>Enterobacterales</taxon>
        <taxon>Yersiniaceae</taxon>
        <taxon>Serratia</taxon>
    </lineage>
</organism>
<dbReference type="AlphaFoldDB" id="A0ABD5BML8"/>
<accession>A0ABD5BML8</accession>
<evidence type="ECO:0000259" key="1">
    <source>
        <dbReference type="Pfam" id="PF07022"/>
    </source>
</evidence>
<dbReference type="InterPro" id="IPR010982">
    <property type="entry name" value="Lambda_DNA-bd_dom_sf"/>
</dbReference>
<evidence type="ECO:0000313" key="2">
    <source>
        <dbReference type="EMBL" id="MDQ9557962.1"/>
    </source>
</evidence>
<feature type="domain" description="Bacteriophage CI repressor N-terminal" evidence="1">
    <location>
        <begin position="37"/>
        <end position="98"/>
    </location>
</feature>
<sequence length="204" mass="22821">MDLSKHRKINKIGEWKVGLHKETNVAFQDNAKESIQDRLKKLMGPRSLRKAASDWGFPYSTLNNYFAKGTTPGVDVVVRVAEIEQVSVQWLILGTDEPSGGQIEQHEEQSHAGADEFQTLKVIWDNLEAKERSQLARLLGRKGADALTLLLDDDSLKLLMLSGEARQAALMLEKLPAAKLEEILVECNKVQQDPTLNVQHKQAV</sequence>